<comment type="function">
    <text evidence="4">Involved in the assembly of lipopolysaccharide (LPS). Required for the translocation of LPS from the inner membrane to the outer membrane. May form a bridge between the inner membrane and the outer membrane, via interactions with LptC and LptD, thereby facilitating LPS transfer across the periplasm.</text>
</comment>
<keyword evidence="3 4" id="KW-0574">Periplasm</keyword>
<feature type="region of interest" description="Disordered" evidence="5">
    <location>
        <begin position="154"/>
        <end position="190"/>
    </location>
</feature>
<comment type="subunit">
    <text evidence="4">Component of the lipopolysaccharide transport and assembly complex.</text>
</comment>
<dbReference type="GO" id="GO:0015920">
    <property type="term" value="P:lipopolysaccharide transport"/>
    <property type="evidence" value="ECO:0007669"/>
    <property type="project" value="UniProtKB-UniRule"/>
</dbReference>
<dbReference type="PANTHER" id="PTHR36504:SF1">
    <property type="entry name" value="LIPOPOLYSACCHARIDE EXPORT SYSTEM PROTEIN LPTA"/>
    <property type="match status" value="1"/>
</dbReference>
<dbReference type="HAMAP" id="MF_01914">
    <property type="entry name" value="LPS_assembly_LptA"/>
    <property type="match status" value="1"/>
</dbReference>
<feature type="compositionally biased region" description="Low complexity" evidence="5">
    <location>
        <begin position="180"/>
        <end position="190"/>
    </location>
</feature>
<keyword evidence="2 4" id="KW-0732">Signal</keyword>
<dbReference type="NCBIfam" id="TIGR03002">
    <property type="entry name" value="outer_YhbN_LptA"/>
    <property type="match status" value="1"/>
</dbReference>
<keyword evidence="1 4" id="KW-0813">Transport</keyword>
<evidence type="ECO:0000256" key="2">
    <source>
        <dbReference type="ARBA" id="ARBA00022729"/>
    </source>
</evidence>
<dbReference type="GO" id="GO:0043165">
    <property type="term" value="P:Gram-negative-bacterium-type cell outer membrane assembly"/>
    <property type="evidence" value="ECO:0007669"/>
    <property type="project" value="UniProtKB-UniRule"/>
</dbReference>
<dbReference type="Gene3D" id="2.60.450.10">
    <property type="entry name" value="Lipopolysaccharide (LPS) transport protein A like domain"/>
    <property type="match status" value="1"/>
</dbReference>
<dbReference type="RefSeq" id="WP_263543311.1">
    <property type="nucleotide sequence ID" value="NZ_JAOVZO020000003.1"/>
</dbReference>
<evidence type="ECO:0000256" key="5">
    <source>
        <dbReference type="SAM" id="MobiDB-lite"/>
    </source>
</evidence>
<dbReference type="InterPro" id="IPR014340">
    <property type="entry name" value="LptA"/>
</dbReference>
<gene>
    <name evidence="4 7" type="primary">lptA</name>
    <name evidence="7" type="ORF">OD750_005770</name>
</gene>
<sequence length="190" mass="19783" precursor="true">MSTPRSRPSASLSLILAAALAAPAAHALKTDRDQPLNVSSNTFQTDQTKHVTVLTGAVKLDQGSIKGEADKGTVHQNENNEITRVVLDGKPAKLDQKLDGDGGMMRSSAATIDYNNGTSTAILTGNAVVIQEGRGTFRAERIVYNTESGEITGGVEGGGRVTMQALPQPKKPAADKPAADKPAAAPDKKP</sequence>
<comment type="subcellular location">
    <subcellularLocation>
        <location evidence="4">Periplasm</location>
    </subcellularLocation>
</comment>
<dbReference type="GO" id="GO:0017089">
    <property type="term" value="F:glycolipid transfer activity"/>
    <property type="evidence" value="ECO:0007669"/>
    <property type="project" value="TreeGrafter"/>
</dbReference>
<dbReference type="EMBL" id="JAOVZO020000003">
    <property type="protein sequence ID" value="MDC8012050.1"/>
    <property type="molecule type" value="Genomic_DNA"/>
</dbReference>
<dbReference type="GO" id="GO:0001530">
    <property type="term" value="F:lipopolysaccharide binding"/>
    <property type="evidence" value="ECO:0007669"/>
    <property type="project" value="InterPro"/>
</dbReference>
<feature type="chain" id="PRO_5041027875" description="Lipopolysaccharide export system protein LptA" evidence="4">
    <location>
        <begin position="28"/>
        <end position="190"/>
    </location>
</feature>
<evidence type="ECO:0000259" key="6">
    <source>
        <dbReference type="Pfam" id="PF03968"/>
    </source>
</evidence>
<dbReference type="Pfam" id="PF03968">
    <property type="entry name" value="LptD_N"/>
    <property type="match status" value="1"/>
</dbReference>
<dbReference type="InterPro" id="IPR052037">
    <property type="entry name" value="LPS_export_LptA"/>
</dbReference>
<evidence type="ECO:0000256" key="3">
    <source>
        <dbReference type="ARBA" id="ARBA00022764"/>
    </source>
</evidence>
<dbReference type="InterPro" id="IPR005653">
    <property type="entry name" value="OstA-like_N"/>
</dbReference>
<dbReference type="Proteomes" id="UP001139971">
    <property type="component" value="Unassembled WGS sequence"/>
</dbReference>
<accession>A0A9X3YJ42</accession>
<dbReference type="GO" id="GO:0030288">
    <property type="term" value="C:outer membrane-bounded periplasmic space"/>
    <property type="evidence" value="ECO:0007669"/>
    <property type="project" value="TreeGrafter"/>
</dbReference>
<reference evidence="7" key="1">
    <citation type="submission" date="2023-02" db="EMBL/GenBank/DDBJ databases">
        <title>Tahibacter soli sp. nov. isolated from soil.</title>
        <authorList>
            <person name="Baek J.H."/>
            <person name="Lee J.K."/>
            <person name="Choi D.G."/>
            <person name="Jeon C.O."/>
        </authorList>
    </citation>
    <scope>NUCLEOTIDE SEQUENCE</scope>
    <source>
        <strain evidence="7">BL</strain>
    </source>
</reference>
<evidence type="ECO:0000256" key="4">
    <source>
        <dbReference type="HAMAP-Rule" id="MF_01914"/>
    </source>
</evidence>
<feature type="domain" description="Organic solvent tolerance-like N-terminal" evidence="6">
    <location>
        <begin position="37"/>
        <end position="149"/>
    </location>
</feature>
<dbReference type="AlphaFoldDB" id="A0A9X3YJ42"/>
<dbReference type="GO" id="GO:0009279">
    <property type="term" value="C:cell outer membrane"/>
    <property type="evidence" value="ECO:0007669"/>
    <property type="project" value="TreeGrafter"/>
</dbReference>
<comment type="caution">
    <text evidence="7">The sequence shown here is derived from an EMBL/GenBank/DDBJ whole genome shotgun (WGS) entry which is preliminary data.</text>
</comment>
<dbReference type="PANTHER" id="PTHR36504">
    <property type="entry name" value="LIPOPOLYSACCHARIDE EXPORT SYSTEM PROTEIN LPTA"/>
    <property type="match status" value="1"/>
</dbReference>
<keyword evidence="8" id="KW-1185">Reference proteome</keyword>
<evidence type="ECO:0000256" key="1">
    <source>
        <dbReference type="ARBA" id="ARBA00022448"/>
    </source>
</evidence>
<organism evidence="7 8">
    <name type="scientific">Tahibacter soli</name>
    <dbReference type="NCBI Taxonomy" id="2983605"/>
    <lineage>
        <taxon>Bacteria</taxon>
        <taxon>Pseudomonadati</taxon>
        <taxon>Pseudomonadota</taxon>
        <taxon>Gammaproteobacteria</taxon>
        <taxon>Lysobacterales</taxon>
        <taxon>Rhodanobacteraceae</taxon>
        <taxon>Tahibacter</taxon>
    </lineage>
</organism>
<feature type="signal peptide" evidence="4">
    <location>
        <begin position="1"/>
        <end position="27"/>
    </location>
</feature>
<evidence type="ECO:0000313" key="7">
    <source>
        <dbReference type="EMBL" id="MDC8012050.1"/>
    </source>
</evidence>
<protein>
    <recommendedName>
        <fullName evidence="4">Lipopolysaccharide export system protein LptA</fullName>
    </recommendedName>
</protein>
<evidence type="ECO:0000313" key="8">
    <source>
        <dbReference type="Proteomes" id="UP001139971"/>
    </source>
</evidence>
<comment type="similarity">
    <text evidence="4">Belongs to the LptA family.</text>
</comment>
<proteinExistence type="inferred from homology"/>
<name>A0A9X3YJ42_9GAMM</name>